<dbReference type="PANTHER" id="PTHR12196">
    <property type="entry name" value="DOMAIN OF UNKNOWN FUNCTION 71 DUF71 -CONTAINING PROTEIN"/>
    <property type="match status" value="1"/>
</dbReference>
<reference evidence="7 8" key="1">
    <citation type="submission" date="2024-04" db="EMBL/GenBank/DDBJ databases">
        <title>Symmetric and asymmetric DNA N6-adenine methylation regulates different biological responses in Mucorales.</title>
        <authorList>
            <consortium name="Lawrence Berkeley National Laboratory"/>
            <person name="Lax C."/>
            <person name="Mondo S.J."/>
            <person name="Osorio-Concepcion M."/>
            <person name="Muszewska A."/>
            <person name="Corrochano-Luque M."/>
            <person name="Gutierrez G."/>
            <person name="Riley R."/>
            <person name="Lipzen A."/>
            <person name="Guo J."/>
            <person name="Hundley H."/>
            <person name="Amirebrahimi M."/>
            <person name="Ng V."/>
            <person name="Lorenzo-Gutierrez D."/>
            <person name="Binder U."/>
            <person name="Yang J."/>
            <person name="Song Y."/>
            <person name="Canovas D."/>
            <person name="Navarro E."/>
            <person name="Freitag M."/>
            <person name="Gabaldon T."/>
            <person name="Grigoriev I.V."/>
            <person name="Corrochano L.M."/>
            <person name="Nicolas F.E."/>
            <person name="Garre V."/>
        </authorList>
    </citation>
    <scope>NUCLEOTIDE SEQUENCE [LARGE SCALE GENOMIC DNA]</scope>
    <source>
        <strain evidence="7 8">L51</strain>
    </source>
</reference>
<dbReference type="EC" id="6.3.1.14" evidence="1"/>
<dbReference type="InterPro" id="IPR035959">
    <property type="entry name" value="RutC-like_sf"/>
</dbReference>
<evidence type="ECO:0000256" key="5">
    <source>
        <dbReference type="ARBA" id="ARBA00048108"/>
    </source>
</evidence>
<dbReference type="Proteomes" id="UP001448207">
    <property type="component" value="Unassembled WGS sequence"/>
</dbReference>
<evidence type="ECO:0000256" key="1">
    <source>
        <dbReference type="ARBA" id="ARBA00012089"/>
    </source>
</evidence>
<dbReference type="InterPro" id="IPR014729">
    <property type="entry name" value="Rossmann-like_a/b/a_fold"/>
</dbReference>
<dbReference type="SUPFAM" id="SSF55298">
    <property type="entry name" value="YjgF-like"/>
    <property type="match status" value="2"/>
</dbReference>
<comment type="caution">
    <text evidence="7">The sequence shown here is derived from an EMBL/GenBank/DDBJ whole genome shotgun (WGS) entry which is preliminary data.</text>
</comment>
<protein>
    <recommendedName>
        <fullName evidence="2">Diphthine--ammonia ligase</fullName>
        <ecNumber evidence="1">6.3.1.14</ecNumber>
    </recommendedName>
    <alternativeName>
        <fullName evidence="3">Diphthamide synthase</fullName>
    </alternativeName>
    <alternativeName>
        <fullName evidence="4">Diphthamide synthetase</fullName>
    </alternativeName>
</protein>
<organism evidence="7 8">
    <name type="scientific">Phycomyces blakesleeanus</name>
    <dbReference type="NCBI Taxonomy" id="4837"/>
    <lineage>
        <taxon>Eukaryota</taxon>
        <taxon>Fungi</taxon>
        <taxon>Fungi incertae sedis</taxon>
        <taxon>Mucoromycota</taxon>
        <taxon>Mucoromycotina</taxon>
        <taxon>Mucoromycetes</taxon>
        <taxon>Mucorales</taxon>
        <taxon>Phycomycetaceae</taxon>
        <taxon>Phycomyces</taxon>
    </lineage>
</organism>
<dbReference type="CDD" id="cd01994">
    <property type="entry name" value="AANH_PF0828-like"/>
    <property type="match status" value="1"/>
</dbReference>
<dbReference type="Gene3D" id="3.90.1490.10">
    <property type="entry name" value="putative n-type atp pyrophosphatase, domain 2"/>
    <property type="match status" value="1"/>
</dbReference>
<dbReference type="SUPFAM" id="SSF52402">
    <property type="entry name" value="Adenine nucleotide alpha hydrolases-like"/>
    <property type="match status" value="1"/>
</dbReference>
<dbReference type="InterPro" id="IPR002761">
    <property type="entry name" value="Diphthami_syn_dom"/>
</dbReference>
<evidence type="ECO:0000256" key="2">
    <source>
        <dbReference type="ARBA" id="ARBA00018426"/>
    </source>
</evidence>
<proteinExistence type="predicted"/>
<dbReference type="Gene3D" id="3.40.50.620">
    <property type="entry name" value="HUPs"/>
    <property type="match status" value="1"/>
</dbReference>
<dbReference type="CDD" id="cd06156">
    <property type="entry name" value="eu_AANH_C_2"/>
    <property type="match status" value="1"/>
</dbReference>
<dbReference type="InterPro" id="IPR006175">
    <property type="entry name" value="YjgF/YER057c/UK114"/>
</dbReference>
<evidence type="ECO:0000259" key="6">
    <source>
        <dbReference type="Pfam" id="PF01902"/>
    </source>
</evidence>
<accession>A0ABR3B697</accession>
<keyword evidence="8" id="KW-1185">Reference proteome</keyword>
<dbReference type="InterPro" id="IPR030662">
    <property type="entry name" value="DPH6/MJ0570"/>
</dbReference>
<dbReference type="Pfam" id="PF01902">
    <property type="entry name" value="Diphthami_syn_2"/>
    <property type="match status" value="1"/>
</dbReference>
<sequence length="695" mass="77581">MMQCVANGHSIVALANLKPPVASGKDELDSFMYQTVGHDAIHFYSDCMNLPLYRREINGQSVLQKSDYVVTANDETEDLYLLLKDVLKEHPDVQGVSVGAILSNYQRVRVEHVCNRLGLTSLAYLWRRDQRELLAEMAAANVNAVLIKVAAMGLKAAHLEKSIAQMYPILCNLNEKYDLHVCGEGGEYETFTLDCPLFKKRIVIEERETIVHSDDAFAPVAYLRFKRCILVDKTPEEMVGMDTIKKIYWKEWESYESLVSVMKSKDQSQLPRSPIKVGLVGQYTEKHDESYISCQRGPLCAIASITAYDDGTPEELQQGAFESIEDETFQCMLTVQDKLMNYDLSWDDVVCMNVFVADIADFGKINAVYKQFFDINPAPRALVGAKLKGLAKLKIDLVACKKPKDAKKSTMHVQGISYWAPANIGPYSQTVTVVDHVWVAGQIGLVPETLELPSPPSFVEEAALSLRNLETVIKALDMVLKDNISLCYCFVTRPEHIQIAQTAWNEYVEDGVSAPIMFLVVPALPKGGLVEWQVMLHVTLPINKGDSSDEEEQEALRKLASLSLSHAPFEYTSSDSDASIDIQAYSQNKATTVVATASVFDTKQSLYSLELLVKKLVFDLNKTLIRCEKDWSDVLFVKLFCYQDLDVSKDDVRKVFEKELATITIETPAISEVPVVSIGPQGTGLIGVSLHALKQ</sequence>
<evidence type="ECO:0000313" key="8">
    <source>
        <dbReference type="Proteomes" id="UP001448207"/>
    </source>
</evidence>
<evidence type="ECO:0000256" key="3">
    <source>
        <dbReference type="ARBA" id="ARBA00029814"/>
    </source>
</evidence>
<comment type="catalytic activity">
    <reaction evidence="5">
        <text>diphthine-[translation elongation factor 2] + NH4(+) + ATP = diphthamide-[translation elongation factor 2] + AMP + diphosphate + H(+)</text>
        <dbReference type="Rhea" id="RHEA:19753"/>
        <dbReference type="Rhea" id="RHEA-COMP:10172"/>
        <dbReference type="Rhea" id="RHEA-COMP:10174"/>
        <dbReference type="ChEBI" id="CHEBI:15378"/>
        <dbReference type="ChEBI" id="CHEBI:16692"/>
        <dbReference type="ChEBI" id="CHEBI:28938"/>
        <dbReference type="ChEBI" id="CHEBI:30616"/>
        <dbReference type="ChEBI" id="CHEBI:33019"/>
        <dbReference type="ChEBI" id="CHEBI:82696"/>
        <dbReference type="ChEBI" id="CHEBI:456215"/>
        <dbReference type="EC" id="6.3.1.14"/>
    </reaction>
</comment>
<name>A0ABR3B697_PHYBL</name>
<feature type="domain" description="Diphthamide synthase" evidence="6">
    <location>
        <begin position="72"/>
        <end position="218"/>
    </location>
</feature>
<gene>
    <name evidence="7" type="ORF">J3Q64DRAFT_1655116</name>
</gene>
<dbReference type="PANTHER" id="PTHR12196:SF2">
    <property type="entry name" value="DIPHTHINE--AMMONIA LIGASE"/>
    <property type="match status" value="1"/>
</dbReference>
<evidence type="ECO:0000313" key="7">
    <source>
        <dbReference type="EMBL" id="KAL0091593.1"/>
    </source>
</evidence>
<dbReference type="EMBL" id="JBCLYO010000003">
    <property type="protein sequence ID" value="KAL0091593.1"/>
    <property type="molecule type" value="Genomic_DNA"/>
</dbReference>
<dbReference type="Gene3D" id="3.30.1330.40">
    <property type="entry name" value="RutC-like"/>
    <property type="match status" value="2"/>
</dbReference>
<dbReference type="NCBIfam" id="TIGR00290">
    <property type="entry name" value="MJ0570_dom"/>
    <property type="match status" value="1"/>
</dbReference>
<dbReference type="Pfam" id="PF01042">
    <property type="entry name" value="Ribonuc_L-PSP"/>
    <property type="match status" value="2"/>
</dbReference>
<evidence type="ECO:0000256" key="4">
    <source>
        <dbReference type="ARBA" id="ARBA00031552"/>
    </source>
</evidence>